<evidence type="ECO:0000313" key="1">
    <source>
        <dbReference type="EMBL" id="KAJ7414807.1"/>
    </source>
</evidence>
<dbReference type="Proteomes" id="UP001145742">
    <property type="component" value="Unassembled WGS sequence"/>
</dbReference>
<evidence type="ECO:0000313" key="2">
    <source>
        <dbReference type="Proteomes" id="UP001145742"/>
    </source>
</evidence>
<accession>A0ABQ9D9G7</accession>
<comment type="caution">
    <text evidence="1">The sequence shown here is derived from an EMBL/GenBank/DDBJ whole genome shotgun (WGS) entry which is preliminary data.</text>
</comment>
<sequence>MELLQQVHRRAIKLVRGLEHLPYDDTLRKLGLFSLEKRRLHGDLITTFQNLKGTYREGREGLFIGNCSDRTRNNGYNLKEGKFGLDMRKKFFTMRVVRYWNRFSKEVVDAPALTVFKARLDKALNNLV</sequence>
<organism evidence="1 2">
    <name type="scientific">Willisornis vidua</name>
    <name type="common">Xingu scale-backed antbird</name>
    <dbReference type="NCBI Taxonomy" id="1566151"/>
    <lineage>
        <taxon>Eukaryota</taxon>
        <taxon>Metazoa</taxon>
        <taxon>Chordata</taxon>
        <taxon>Craniata</taxon>
        <taxon>Vertebrata</taxon>
        <taxon>Euteleostomi</taxon>
        <taxon>Archelosauria</taxon>
        <taxon>Archosauria</taxon>
        <taxon>Dinosauria</taxon>
        <taxon>Saurischia</taxon>
        <taxon>Theropoda</taxon>
        <taxon>Coelurosauria</taxon>
        <taxon>Aves</taxon>
        <taxon>Neognathae</taxon>
        <taxon>Neoaves</taxon>
        <taxon>Telluraves</taxon>
        <taxon>Australaves</taxon>
        <taxon>Passeriformes</taxon>
        <taxon>Thamnophilidae</taxon>
        <taxon>Willisornis</taxon>
    </lineage>
</organism>
<protein>
    <submittedName>
        <fullName evidence="1">Uncharacterized protein</fullName>
    </submittedName>
</protein>
<proteinExistence type="predicted"/>
<reference evidence="1" key="1">
    <citation type="submission" date="2019-10" db="EMBL/GenBank/DDBJ databases">
        <authorList>
            <person name="Soares A.E.R."/>
            <person name="Aleixo A."/>
            <person name="Schneider P."/>
            <person name="Miyaki C.Y."/>
            <person name="Schneider M.P."/>
            <person name="Mello C."/>
            <person name="Vasconcelos A.T.R."/>
        </authorList>
    </citation>
    <scope>NUCLEOTIDE SEQUENCE</scope>
    <source>
        <tissue evidence="1">Muscle</tissue>
    </source>
</reference>
<name>A0ABQ9D9G7_9PASS</name>
<keyword evidence="2" id="KW-1185">Reference proteome</keyword>
<dbReference type="EMBL" id="WHWB01034030">
    <property type="protein sequence ID" value="KAJ7414807.1"/>
    <property type="molecule type" value="Genomic_DNA"/>
</dbReference>
<gene>
    <name evidence="1" type="ORF">WISP_81546</name>
</gene>